<feature type="transmembrane region" description="Helical" evidence="1">
    <location>
        <begin position="200"/>
        <end position="224"/>
    </location>
</feature>
<proteinExistence type="predicted"/>
<feature type="transmembrane region" description="Helical" evidence="1">
    <location>
        <begin position="176"/>
        <end position="194"/>
    </location>
</feature>
<dbReference type="PANTHER" id="PTHR13146:SF0">
    <property type="entry name" value="SOLUTE CARRIER FAMILY 35 MEMBER F6"/>
    <property type="match status" value="1"/>
</dbReference>
<keyword evidence="1" id="KW-1133">Transmembrane helix</keyword>
<organism evidence="4">
    <name type="scientific">Anisakis simplex</name>
    <name type="common">Herring worm</name>
    <dbReference type="NCBI Taxonomy" id="6269"/>
    <lineage>
        <taxon>Eukaryota</taxon>
        <taxon>Metazoa</taxon>
        <taxon>Ecdysozoa</taxon>
        <taxon>Nematoda</taxon>
        <taxon>Chromadorea</taxon>
        <taxon>Rhabditida</taxon>
        <taxon>Spirurina</taxon>
        <taxon>Ascaridomorpha</taxon>
        <taxon>Ascaridoidea</taxon>
        <taxon>Anisakidae</taxon>
        <taxon>Anisakis</taxon>
        <taxon>Anisakis simplex complex</taxon>
    </lineage>
</organism>
<dbReference type="AlphaFoldDB" id="A0A0M3KBN8"/>
<evidence type="ECO:0000256" key="1">
    <source>
        <dbReference type="SAM" id="Phobius"/>
    </source>
</evidence>
<name>A0A0M3KBN8_ANISI</name>
<evidence type="ECO:0000313" key="2">
    <source>
        <dbReference type="EMBL" id="VDK61444.1"/>
    </source>
</evidence>
<evidence type="ECO:0000313" key="4">
    <source>
        <dbReference type="WBParaSite" id="ASIM_0001838501-mRNA-1"/>
    </source>
</evidence>
<feature type="transmembrane region" description="Helical" evidence="1">
    <location>
        <begin position="56"/>
        <end position="74"/>
    </location>
</feature>
<feature type="transmembrane region" description="Helical" evidence="1">
    <location>
        <begin position="150"/>
        <end position="169"/>
    </location>
</feature>
<reference evidence="2 3" key="2">
    <citation type="submission" date="2018-11" db="EMBL/GenBank/DDBJ databases">
        <authorList>
            <consortium name="Pathogen Informatics"/>
        </authorList>
    </citation>
    <scope>NUCLEOTIDE SEQUENCE [LARGE SCALE GENOMIC DNA]</scope>
</reference>
<feature type="transmembrane region" description="Helical" evidence="1">
    <location>
        <begin position="30"/>
        <end position="50"/>
    </location>
</feature>
<dbReference type="WBParaSite" id="ASIM_0001838501-mRNA-1">
    <property type="protein sequence ID" value="ASIM_0001838501-mRNA-1"/>
    <property type="gene ID" value="ASIM_0001838501"/>
</dbReference>
<keyword evidence="3" id="KW-1185">Reference proteome</keyword>
<dbReference type="GO" id="GO:0016020">
    <property type="term" value="C:membrane"/>
    <property type="evidence" value="ECO:0007669"/>
    <property type="project" value="TreeGrafter"/>
</dbReference>
<dbReference type="Proteomes" id="UP000267096">
    <property type="component" value="Unassembled WGS sequence"/>
</dbReference>
<accession>A0A0M3KBN8</accession>
<reference evidence="4" key="1">
    <citation type="submission" date="2017-02" db="UniProtKB">
        <authorList>
            <consortium name="WormBaseParasite"/>
        </authorList>
    </citation>
    <scope>IDENTIFICATION</scope>
</reference>
<feature type="transmembrane region" description="Helical" evidence="1">
    <location>
        <begin position="6"/>
        <end position="23"/>
    </location>
</feature>
<sequence length="249" mass="28052">MCLASRCAGIIFTGMMSILFLRMRLEMYQWASMVPVVIGLVIIFVIDILFSEDFFIGDLFVITAQIVVALQMVAEQKLLADCDVPALFAVGLEGIFGFLILSILMIPISVYTPENALDAFEAMHDSGELVGALCLTVARLSKCLEFDPLIWNYSTAFFNFSGVLVTKYMSATTRMVLGSVCIIIVWPVSNRFFHSQFIPYQIIGFVFLVGGMFIYNDILLMPFVRKTNLYKRMFPKWAAELEASESEKE</sequence>
<dbReference type="EMBL" id="UYRR01034573">
    <property type="protein sequence ID" value="VDK61444.1"/>
    <property type="molecule type" value="Genomic_DNA"/>
</dbReference>
<evidence type="ECO:0000313" key="3">
    <source>
        <dbReference type="Proteomes" id="UP000267096"/>
    </source>
</evidence>
<feature type="transmembrane region" description="Helical" evidence="1">
    <location>
        <begin position="86"/>
        <end position="108"/>
    </location>
</feature>
<dbReference type="PANTHER" id="PTHR13146">
    <property type="match status" value="1"/>
</dbReference>
<keyword evidence="1" id="KW-0812">Transmembrane</keyword>
<gene>
    <name evidence="2" type="ORF">ASIM_LOCUS17786</name>
</gene>
<dbReference type="OrthoDB" id="29773at2759"/>
<keyword evidence="1" id="KW-0472">Membrane</keyword>
<protein>
    <submittedName>
        <fullName evidence="4">Solute carrier family 35 member F6 (inferred by orthology to a human protein)</fullName>
    </submittedName>
</protein>